<comment type="caution">
    <text evidence="1">The sequence shown here is derived from an EMBL/GenBank/DDBJ whole genome shotgun (WGS) entry which is preliminary data.</text>
</comment>
<dbReference type="EMBL" id="LVLA01000093">
    <property type="protein sequence ID" value="KYN93498.1"/>
    <property type="molecule type" value="Genomic_DNA"/>
</dbReference>
<name>A0A151L3F5_PLARE</name>
<protein>
    <submittedName>
        <fullName evidence="1">Parasite-infected erythrocyte surface protein</fullName>
    </submittedName>
</protein>
<accession>A0A151L3F5</accession>
<dbReference type="KEGG" id="prei:PRSY57_0005900A"/>
<gene>
    <name evidence="1" type="ORF">PRSY57_0005900A</name>
</gene>
<dbReference type="AlphaFoldDB" id="A0A151L3F5"/>
<evidence type="ECO:0000313" key="2">
    <source>
        <dbReference type="Proteomes" id="UP000076359"/>
    </source>
</evidence>
<proteinExistence type="predicted"/>
<dbReference type="GeneID" id="30953518"/>
<sequence length="23" mass="2861">MLLFFAKLVVFTFFFWLLKYGKT</sequence>
<reference evidence="1 2" key="1">
    <citation type="journal article" date="2016" name="Nat. Commun.">
        <title>Genomes of cryptic chimpanzee Plasmodium species reveal key evolutionary events leading to human malaria.</title>
        <authorList>
            <person name="Sundararaman S.A."/>
            <person name="Plenderleith L.J."/>
            <person name="Liu W."/>
            <person name="Loy D.E."/>
            <person name="Learn G.H."/>
            <person name="Li Y."/>
            <person name="Shaw K.S."/>
            <person name="Ayouba A."/>
            <person name="Peeters M."/>
            <person name="Speede S."/>
            <person name="Shaw G.M."/>
            <person name="Bushman F.D."/>
            <person name="Brisson D."/>
            <person name="Rayner J.C."/>
            <person name="Sharp P.M."/>
            <person name="Hahn B.H."/>
        </authorList>
    </citation>
    <scope>NUCLEOTIDE SEQUENCE [LARGE SCALE GENOMIC DNA]</scope>
    <source>
        <strain evidence="1 2">SY57</strain>
    </source>
</reference>
<dbReference type="Proteomes" id="UP000076359">
    <property type="component" value="Unassembled WGS sequence"/>
</dbReference>
<evidence type="ECO:0000313" key="1">
    <source>
        <dbReference type="EMBL" id="KYN93498.1"/>
    </source>
</evidence>
<organism evidence="1 2">
    <name type="scientific">Plasmodium reichenowi</name>
    <dbReference type="NCBI Taxonomy" id="5854"/>
    <lineage>
        <taxon>Eukaryota</taxon>
        <taxon>Sar</taxon>
        <taxon>Alveolata</taxon>
        <taxon>Apicomplexa</taxon>
        <taxon>Aconoidasida</taxon>
        <taxon>Haemosporida</taxon>
        <taxon>Plasmodiidae</taxon>
        <taxon>Plasmodium</taxon>
        <taxon>Plasmodium (Laverania)</taxon>
    </lineage>
</organism>
<feature type="non-terminal residue" evidence="1">
    <location>
        <position position="23"/>
    </location>
</feature>
<dbReference type="RefSeq" id="XP_019969839.1">
    <property type="nucleotide sequence ID" value="XM_020114158.1"/>
</dbReference>